<dbReference type="Gene3D" id="2.60.40.420">
    <property type="entry name" value="Cupredoxins - blue copper proteins"/>
    <property type="match status" value="1"/>
</dbReference>
<dbReference type="PANTHER" id="PTHR33021">
    <property type="entry name" value="BLUE COPPER PROTEIN"/>
    <property type="match status" value="1"/>
</dbReference>
<dbReference type="PANTHER" id="PTHR33021:SF533">
    <property type="entry name" value="PHYTOCYANIN DOMAIN-CONTAINING PROTEIN"/>
    <property type="match status" value="1"/>
</dbReference>
<gene>
    <name evidence="3" type="ORF">DVH24_001329</name>
</gene>
<keyword evidence="4" id="KW-1185">Reference proteome</keyword>
<name>A0A498K530_MALDO</name>
<feature type="signal peptide" evidence="1">
    <location>
        <begin position="1"/>
        <end position="21"/>
    </location>
</feature>
<evidence type="ECO:0000259" key="2">
    <source>
        <dbReference type="PROSITE" id="PS51485"/>
    </source>
</evidence>
<dbReference type="PROSITE" id="PS51485">
    <property type="entry name" value="PHYTOCYANIN"/>
    <property type="match status" value="1"/>
</dbReference>
<comment type="caution">
    <text evidence="3">The sequence shown here is derived from an EMBL/GenBank/DDBJ whole genome shotgun (WGS) entry which is preliminary data.</text>
</comment>
<dbReference type="AlphaFoldDB" id="A0A498K530"/>
<accession>A0A498K530</accession>
<dbReference type="GO" id="GO:0005886">
    <property type="term" value="C:plasma membrane"/>
    <property type="evidence" value="ECO:0007669"/>
    <property type="project" value="TreeGrafter"/>
</dbReference>
<dbReference type="Proteomes" id="UP000290289">
    <property type="component" value="Chromosome 4"/>
</dbReference>
<sequence>MASSHLFILVTLAIVTPCILATDFVVGWTINFDYQTWAQEKQFYAGDKLIFKYPKGVHNMYKLNGTGFQQCAVPLDSVLLISGNYVVTLATLGRKWCKGIKAHDQSNG</sequence>
<dbReference type="InterPro" id="IPR039391">
    <property type="entry name" value="Phytocyanin-like"/>
</dbReference>
<keyword evidence="1" id="KW-0732">Signal</keyword>
<evidence type="ECO:0000313" key="3">
    <source>
        <dbReference type="EMBL" id="RXI01095.1"/>
    </source>
</evidence>
<dbReference type="GO" id="GO:0009055">
    <property type="term" value="F:electron transfer activity"/>
    <property type="evidence" value="ECO:0007669"/>
    <property type="project" value="InterPro"/>
</dbReference>
<proteinExistence type="predicted"/>
<dbReference type="Pfam" id="PF02298">
    <property type="entry name" value="Cu_bind_like"/>
    <property type="match status" value="1"/>
</dbReference>
<dbReference type="InterPro" id="IPR008972">
    <property type="entry name" value="Cupredoxin"/>
</dbReference>
<dbReference type="InterPro" id="IPR003245">
    <property type="entry name" value="Phytocyanin_dom"/>
</dbReference>
<evidence type="ECO:0000313" key="4">
    <source>
        <dbReference type="Proteomes" id="UP000290289"/>
    </source>
</evidence>
<dbReference type="SUPFAM" id="SSF49503">
    <property type="entry name" value="Cupredoxins"/>
    <property type="match status" value="1"/>
</dbReference>
<reference evidence="3 4" key="1">
    <citation type="submission" date="2018-10" db="EMBL/GenBank/DDBJ databases">
        <title>A high-quality apple genome assembly.</title>
        <authorList>
            <person name="Hu J."/>
        </authorList>
    </citation>
    <scope>NUCLEOTIDE SEQUENCE [LARGE SCALE GENOMIC DNA]</scope>
    <source>
        <strain evidence="4">cv. HFTH1</strain>
        <tissue evidence="3">Young leaf</tissue>
    </source>
</reference>
<dbReference type="EMBL" id="RDQH01000330">
    <property type="protein sequence ID" value="RXI01095.1"/>
    <property type="molecule type" value="Genomic_DNA"/>
</dbReference>
<evidence type="ECO:0000256" key="1">
    <source>
        <dbReference type="SAM" id="SignalP"/>
    </source>
</evidence>
<feature type="chain" id="PRO_5019740594" description="Phytocyanin domain-containing protein" evidence="1">
    <location>
        <begin position="22"/>
        <end position="108"/>
    </location>
</feature>
<protein>
    <recommendedName>
        <fullName evidence="2">Phytocyanin domain-containing protein</fullName>
    </recommendedName>
</protein>
<organism evidence="3 4">
    <name type="scientific">Malus domestica</name>
    <name type="common">Apple</name>
    <name type="synonym">Pyrus malus</name>
    <dbReference type="NCBI Taxonomy" id="3750"/>
    <lineage>
        <taxon>Eukaryota</taxon>
        <taxon>Viridiplantae</taxon>
        <taxon>Streptophyta</taxon>
        <taxon>Embryophyta</taxon>
        <taxon>Tracheophyta</taxon>
        <taxon>Spermatophyta</taxon>
        <taxon>Magnoliopsida</taxon>
        <taxon>eudicotyledons</taxon>
        <taxon>Gunneridae</taxon>
        <taxon>Pentapetalae</taxon>
        <taxon>rosids</taxon>
        <taxon>fabids</taxon>
        <taxon>Rosales</taxon>
        <taxon>Rosaceae</taxon>
        <taxon>Amygdaloideae</taxon>
        <taxon>Maleae</taxon>
        <taxon>Malus</taxon>
    </lineage>
</organism>
<feature type="domain" description="Phytocyanin" evidence="2">
    <location>
        <begin position="22"/>
        <end position="108"/>
    </location>
</feature>